<feature type="domain" description="WAP" evidence="3">
    <location>
        <begin position="134"/>
        <end position="184"/>
    </location>
</feature>
<reference evidence="4 5" key="1">
    <citation type="journal article" date="2013" name="Nature">
        <title>Insights into bilaterian evolution from three spiralian genomes.</title>
        <authorList>
            <person name="Simakov O."/>
            <person name="Marletaz F."/>
            <person name="Cho S.J."/>
            <person name="Edsinger-Gonzales E."/>
            <person name="Havlak P."/>
            <person name="Hellsten U."/>
            <person name="Kuo D.H."/>
            <person name="Larsson T."/>
            <person name="Lv J."/>
            <person name="Arendt D."/>
            <person name="Savage R."/>
            <person name="Osoegawa K."/>
            <person name="de Jong P."/>
            <person name="Grimwood J."/>
            <person name="Chapman J.A."/>
            <person name="Shapiro H."/>
            <person name="Aerts A."/>
            <person name="Otillar R.P."/>
            <person name="Terry A.Y."/>
            <person name="Boore J.L."/>
            <person name="Grigoriev I.V."/>
            <person name="Lindberg D.R."/>
            <person name="Seaver E.C."/>
            <person name="Weisblat D.A."/>
            <person name="Putnam N.H."/>
            <person name="Rokhsar D.S."/>
        </authorList>
    </citation>
    <scope>NUCLEOTIDE SEQUENCE [LARGE SCALE GENOMIC DNA]</scope>
</reference>
<dbReference type="PANTHER" id="PTHR19441:SF30">
    <property type="entry name" value="ELAFIN"/>
    <property type="match status" value="1"/>
</dbReference>
<sequence>CDTDYDCSDDGEELCCPTTCGRSCRSAVYIKKGVCPKYRFFDPSDCKKRADKCFKDSDCRRNLKCCLTGCGNTCRKPTTKPIVHEGACPFFSPEGIDCPAVEEEYSCNEDSDCPLDEKCCFVACDKACVKSNEIIVNPGKCTCPSVDQAILCDFWFSDCGQDGDCEGEKKCCDNPCGRTCHVFPFRRIIAEPQCPKPSPYYGTCEFRPGVNCLNDNYCAPNEMCCREGCGRVCKRVSNEPLPGRSPYPIGSF</sequence>
<dbReference type="GO" id="GO:0019731">
    <property type="term" value="P:antibacterial humoral response"/>
    <property type="evidence" value="ECO:0007669"/>
    <property type="project" value="TreeGrafter"/>
</dbReference>
<proteinExistence type="predicted"/>
<keyword evidence="5" id="KW-1185">Reference proteome</keyword>
<dbReference type="OrthoDB" id="6042169at2759"/>
<dbReference type="PANTHER" id="PTHR19441">
    <property type="entry name" value="WHEY ACDIC PROTEIN WAP"/>
    <property type="match status" value="1"/>
</dbReference>
<evidence type="ECO:0000259" key="3">
    <source>
        <dbReference type="PROSITE" id="PS51390"/>
    </source>
</evidence>
<dbReference type="SMART" id="SM00217">
    <property type="entry name" value="WAP"/>
    <property type="match status" value="3"/>
</dbReference>
<dbReference type="OMA" id="HVKAGEC"/>
<keyword evidence="1" id="KW-0732">Signal</keyword>
<dbReference type="HOGENOM" id="CLU_1105016_0_0_1"/>
<feature type="non-terminal residue" evidence="4">
    <location>
        <position position="1"/>
    </location>
</feature>
<feature type="domain" description="WAP" evidence="3">
    <location>
        <begin position="28"/>
        <end position="78"/>
    </location>
</feature>
<dbReference type="GeneID" id="20234666"/>
<dbReference type="PROSITE" id="PS51390">
    <property type="entry name" value="WAP"/>
    <property type="match status" value="4"/>
</dbReference>
<feature type="domain" description="WAP" evidence="3">
    <location>
        <begin position="81"/>
        <end position="132"/>
    </location>
</feature>
<dbReference type="SUPFAM" id="SSF57256">
    <property type="entry name" value="Elafin-like"/>
    <property type="match status" value="3"/>
</dbReference>
<dbReference type="GO" id="GO:0004867">
    <property type="term" value="F:serine-type endopeptidase inhibitor activity"/>
    <property type="evidence" value="ECO:0007669"/>
    <property type="project" value="TreeGrafter"/>
</dbReference>
<keyword evidence="2" id="KW-1015">Disulfide bond</keyword>
<dbReference type="InterPro" id="IPR050514">
    <property type="entry name" value="WAP_four-disulfide_core"/>
</dbReference>
<evidence type="ECO:0000256" key="1">
    <source>
        <dbReference type="ARBA" id="ARBA00022729"/>
    </source>
</evidence>
<name>V4C8I3_LOTGI</name>
<dbReference type="PRINTS" id="PR00003">
    <property type="entry name" value="4DISULPHCORE"/>
</dbReference>
<dbReference type="EMBL" id="KB201283">
    <property type="protein sequence ID" value="ESO98049.1"/>
    <property type="molecule type" value="Genomic_DNA"/>
</dbReference>
<evidence type="ECO:0000313" key="5">
    <source>
        <dbReference type="Proteomes" id="UP000030746"/>
    </source>
</evidence>
<feature type="domain" description="WAP" evidence="3">
    <location>
        <begin position="188"/>
        <end position="237"/>
    </location>
</feature>
<dbReference type="GO" id="GO:0045087">
    <property type="term" value="P:innate immune response"/>
    <property type="evidence" value="ECO:0007669"/>
    <property type="project" value="TreeGrafter"/>
</dbReference>
<gene>
    <name evidence="4" type="ORF">LOTGIDRAFT_143247</name>
</gene>
<dbReference type="GO" id="GO:0005615">
    <property type="term" value="C:extracellular space"/>
    <property type="evidence" value="ECO:0007669"/>
    <property type="project" value="TreeGrafter"/>
</dbReference>
<protein>
    <recommendedName>
        <fullName evidence="3">WAP domain-containing protein</fullName>
    </recommendedName>
</protein>
<dbReference type="KEGG" id="lgi:LOTGIDRAFT_143247"/>
<accession>V4C8I3</accession>
<evidence type="ECO:0000313" key="4">
    <source>
        <dbReference type="EMBL" id="ESO98049.1"/>
    </source>
</evidence>
<dbReference type="InterPro" id="IPR008197">
    <property type="entry name" value="WAP_dom"/>
</dbReference>
<dbReference type="Pfam" id="PF00095">
    <property type="entry name" value="WAP"/>
    <property type="match status" value="4"/>
</dbReference>
<dbReference type="InterPro" id="IPR036645">
    <property type="entry name" value="Elafin-like_sf"/>
</dbReference>
<dbReference type="Gene3D" id="4.10.75.10">
    <property type="entry name" value="Elafin-like"/>
    <property type="match status" value="3"/>
</dbReference>
<dbReference type="AlphaFoldDB" id="V4C8I3"/>
<dbReference type="RefSeq" id="XP_009051254.1">
    <property type="nucleotide sequence ID" value="XM_009053006.1"/>
</dbReference>
<dbReference type="CTD" id="20234666"/>
<dbReference type="Proteomes" id="UP000030746">
    <property type="component" value="Unassembled WGS sequence"/>
</dbReference>
<organism evidence="4 5">
    <name type="scientific">Lottia gigantea</name>
    <name type="common">Giant owl limpet</name>
    <dbReference type="NCBI Taxonomy" id="225164"/>
    <lineage>
        <taxon>Eukaryota</taxon>
        <taxon>Metazoa</taxon>
        <taxon>Spiralia</taxon>
        <taxon>Lophotrochozoa</taxon>
        <taxon>Mollusca</taxon>
        <taxon>Gastropoda</taxon>
        <taxon>Patellogastropoda</taxon>
        <taxon>Lottioidea</taxon>
        <taxon>Lottiidae</taxon>
        <taxon>Lottia</taxon>
    </lineage>
</organism>
<evidence type="ECO:0000256" key="2">
    <source>
        <dbReference type="ARBA" id="ARBA00023157"/>
    </source>
</evidence>